<evidence type="ECO:0000256" key="14">
    <source>
        <dbReference type="ARBA" id="ARBA00025441"/>
    </source>
</evidence>
<keyword evidence="13" id="KW-0539">Nucleus</keyword>
<keyword evidence="9 17" id="KW-1133">Transmembrane helix</keyword>
<evidence type="ECO:0000256" key="6">
    <source>
        <dbReference type="ARBA" id="ARBA00022692"/>
    </source>
</evidence>
<feature type="compositionally biased region" description="Polar residues" evidence="16">
    <location>
        <begin position="491"/>
        <end position="501"/>
    </location>
</feature>
<keyword evidence="11" id="KW-0906">Nuclear pore complex</keyword>
<evidence type="ECO:0000256" key="8">
    <source>
        <dbReference type="ARBA" id="ARBA00022927"/>
    </source>
</evidence>
<evidence type="ECO:0000313" key="18">
    <source>
        <dbReference type="EMBL" id="KAF7700440.1"/>
    </source>
</evidence>
<dbReference type="Proteomes" id="UP000606274">
    <property type="component" value="Unassembled WGS sequence"/>
</dbReference>
<dbReference type="PANTHER" id="PTHR13269:SF6">
    <property type="entry name" value="NUCLEOPORIN NDC1"/>
    <property type="match status" value="1"/>
</dbReference>
<comment type="similarity">
    <text evidence="3">Belongs to the NDC1 family.</text>
</comment>
<feature type="transmembrane region" description="Helical" evidence="17">
    <location>
        <begin position="263"/>
        <end position="285"/>
    </location>
</feature>
<evidence type="ECO:0000256" key="9">
    <source>
        <dbReference type="ARBA" id="ARBA00022989"/>
    </source>
</evidence>
<evidence type="ECO:0000256" key="4">
    <source>
        <dbReference type="ARBA" id="ARBA00017534"/>
    </source>
</evidence>
<feature type="compositionally biased region" description="Pro residues" evidence="16">
    <location>
        <begin position="505"/>
        <end position="517"/>
    </location>
</feature>
<evidence type="ECO:0000313" key="19">
    <source>
        <dbReference type="Proteomes" id="UP000606274"/>
    </source>
</evidence>
<feature type="compositionally biased region" description="Low complexity" evidence="16">
    <location>
        <begin position="392"/>
        <end position="401"/>
    </location>
</feature>
<organism evidence="18 19">
    <name type="scientific">Silurus meridionalis</name>
    <name type="common">Southern catfish</name>
    <name type="synonym">Silurus soldatovi meridionalis</name>
    <dbReference type="NCBI Taxonomy" id="175797"/>
    <lineage>
        <taxon>Eukaryota</taxon>
        <taxon>Metazoa</taxon>
        <taxon>Chordata</taxon>
        <taxon>Craniata</taxon>
        <taxon>Vertebrata</taxon>
        <taxon>Euteleostomi</taxon>
        <taxon>Actinopterygii</taxon>
        <taxon>Neopterygii</taxon>
        <taxon>Teleostei</taxon>
        <taxon>Ostariophysi</taxon>
        <taxon>Siluriformes</taxon>
        <taxon>Siluridae</taxon>
        <taxon>Silurus</taxon>
    </lineage>
</organism>
<dbReference type="AlphaFoldDB" id="A0A8T0B2U8"/>
<gene>
    <name evidence="18" type="ORF">HF521_003398</name>
</gene>
<reference evidence="18" key="1">
    <citation type="submission" date="2020-08" db="EMBL/GenBank/DDBJ databases">
        <title>Chromosome-level assembly of Southern catfish (Silurus meridionalis) provides insights into visual adaptation to the nocturnal and benthic lifestyles.</title>
        <authorList>
            <person name="Zhang Y."/>
            <person name="Wang D."/>
            <person name="Peng Z."/>
        </authorList>
    </citation>
    <scope>NUCLEOTIDE SEQUENCE</scope>
    <source>
        <strain evidence="18">SWU-2019-XX</strain>
        <tissue evidence="18">Muscle</tissue>
    </source>
</reference>
<comment type="caution">
    <text evidence="18">The sequence shown here is derived from an EMBL/GenBank/DDBJ whole genome shotgun (WGS) entry which is preliminary data.</text>
</comment>
<comment type="function">
    <text evidence="14">Component of the nuclear pore complex (NPC), which plays a key role in de novo assembly and insertion of NPC in the nuclear envelope. Required for NPC and nuclear envelope assembly, possibly by forming a link between the nuclear envelope membrane and soluble nucleoporins, thereby anchoring the NPC in the membrane.</text>
</comment>
<name>A0A8T0B2U8_SILME</name>
<keyword evidence="7" id="KW-0509">mRNA transport</keyword>
<sequence>MFSFNQNCWFIRKVVRWRGVASIMWSVLLLPPIISLLIFLIRFSVFHPTNWISGYLGLLTEVSTLFSVFLLCAAVIFLAFFNLQYYTVVPSIPCSRVALLAEVLHLRQCIHSLVHCAVGMLIMWCVCVMSGGRYRTLQSPCARSESDGVDVCLNEYHMFMLLAGAFMGYSYSLMGVVQNVHYVSFQIIQQYKYMRFKGSAWGLLKCSAVQSLYFVRNYVILYFLLGHVPRTWISNILNLRVDSSVHSLDSFGGLCDVSLVYQLWISGTFLLLTWNLNVLLFRIYVTEPYRFLVQSSFAEDAEECLPKVLTEKNSLVLKFLALQDLALLSQNSPSRRQEVFSLSQPGGHPHNWNAISKECVSMLNELTQRLIAHHDTVASNGRAKPPSERSDSGSGSSSSSADGGGVFGTVMSGAEEVLQTPHRNDLIRTPGSVFGSAVRTVNSPMTAPFTPDLPVSFSSPALRPLFSPHVGQRPWLGSVQSPHVTRRNPKLWSTSPDSRTNGSSPPSPGPAPQPAGEPKPSFLSQWIQNRKEQVKGFFAKRVLVVYLFNKLPEASSQALFADSQAHIWALEGLSHLVSVSFSEDKYGVVQTTLPSILCCMLSLQEAVDRHFKLPHASSKPPKTWSSVGDSTYKTLRFALRASLKTSIYRITSTFREHLHAVSVPAEHQKRLQQFLEYKE</sequence>
<feature type="transmembrane region" description="Helical" evidence="17">
    <location>
        <begin position="109"/>
        <end position="131"/>
    </location>
</feature>
<dbReference type="GO" id="GO:0006999">
    <property type="term" value="P:nuclear pore organization"/>
    <property type="evidence" value="ECO:0007669"/>
    <property type="project" value="TreeGrafter"/>
</dbReference>
<keyword evidence="8" id="KW-0653">Protein transport</keyword>
<dbReference type="Pfam" id="PF09531">
    <property type="entry name" value="Ndc1_Nup"/>
    <property type="match status" value="1"/>
</dbReference>
<evidence type="ECO:0000256" key="5">
    <source>
        <dbReference type="ARBA" id="ARBA00022448"/>
    </source>
</evidence>
<feature type="region of interest" description="Disordered" evidence="16">
    <location>
        <begin position="375"/>
        <end position="408"/>
    </location>
</feature>
<keyword evidence="5" id="KW-0813">Transport</keyword>
<feature type="transmembrane region" description="Helical" evidence="17">
    <location>
        <begin position="198"/>
        <end position="225"/>
    </location>
</feature>
<dbReference type="GO" id="GO:0015031">
    <property type="term" value="P:protein transport"/>
    <property type="evidence" value="ECO:0007669"/>
    <property type="project" value="UniProtKB-KW"/>
</dbReference>
<dbReference type="PANTHER" id="PTHR13269">
    <property type="entry name" value="NUCLEOPORIN NDC1"/>
    <property type="match status" value="1"/>
</dbReference>
<evidence type="ECO:0000256" key="3">
    <source>
        <dbReference type="ARBA" id="ARBA00005760"/>
    </source>
</evidence>
<dbReference type="OrthoDB" id="67850at2759"/>
<accession>A0A8T0B2U8</accession>
<dbReference type="EMBL" id="JABFDY010000012">
    <property type="protein sequence ID" value="KAF7700440.1"/>
    <property type="molecule type" value="Genomic_DNA"/>
</dbReference>
<evidence type="ECO:0000256" key="10">
    <source>
        <dbReference type="ARBA" id="ARBA00023010"/>
    </source>
</evidence>
<feature type="transmembrane region" description="Helical" evidence="17">
    <location>
        <begin position="156"/>
        <end position="177"/>
    </location>
</feature>
<dbReference type="GO" id="GO:0070762">
    <property type="term" value="C:nuclear pore transmembrane ring"/>
    <property type="evidence" value="ECO:0007669"/>
    <property type="project" value="TreeGrafter"/>
</dbReference>
<dbReference type="GO" id="GO:0031965">
    <property type="term" value="C:nuclear membrane"/>
    <property type="evidence" value="ECO:0007669"/>
    <property type="project" value="UniProtKB-SubCell"/>
</dbReference>
<proteinExistence type="inferred from homology"/>
<evidence type="ECO:0000256" key="13">
    <source>
        <dbReference type="ARBA" id="ARBA00023242"/>
    </source>
</evidence>
<dbReference type="GO" id="GO:0030674">
    <property type="term" value="F:protein-macromolecule adaptor activity"/>
    <property type="evidence" value="ECO:0007669"/>
    <property type="project" value="TreeGrafter"/>
</dbReference>
<dbReference type="GO" id="GO:0051028">
    <property type="term" value="P:mRNA transport"/>
    <property type="evidence" value="ECO:0007669"/>
    <property type="project" value="UniProtKB-KW"/>
</dbReference>
<protein>
    <recommendedName>
        <fullName evidence="4">Nucleoporin NDC1</fullName>
    </recommendedName>
    <alternativeName>
        <fullName evidence="15">Transmembrane protein 48</fullName>
    </alternativeName>
</protein>
<evidence type="ECO:0000256" key="11">
    <source>
        <dbReference type="ARBA" id="ARBA00023132"/>
    </source>
</evidence>
<dbReference type="InterPro" id="IPR019049">
    <property type="entry name" value="Nucleoporin_prot_Ndc1/Nup"/>
</dbReference>
<evidence type="ECO:0000256" key="16">
    <source>
        <dbReference type="SAM" id="MobiDB-lite"/>
    </source>
</evidence>
<evidence type="ECO:0000256" key="15">
    <source>
        <dbReference type="ARBA" id="ARBA00031201"/>
    </source>
</evidence>
<keyword evidence="10" id="KW-0811">Translocation</keyword>
<evidence type="ECO:0000256" key="1">
    <source>
        <dbReference type="ARBA" id="ARBA00004232"/>
    </source>
</evidence>
<feature type="region of interest" description="Disordered" evidence="16">
    <location>
        <begin position="473"/>
        <end position="521"/>
    </location>
</feature>
<keyword evidence="12 17" id="KW-0472">Membrane</keyword>
<keyword evidence="6 17" id="KW-0812">Transmembrane</keyword>
<evidence type="ECO:0000256" key="17">
    <source>
        <dbReference type="SAM" id="Phobius"/>
    </source>
</evidence>
<feature type="transmembrane region" description="Helical" evidence="17">
    <location>
        <begin position="65"/>
        <end position="88"/>
    </location>
</feature>
<evidence type="ECO:0000256" key="7">
    <source>
        <dbReference type="ARBA" id="ARBA00022816"/>
    </source>
</evidence>
<evidence type="ECO:0000256" key="12">
    <source>
        <dbReference type="ARBA" id="ARBA00023136"/>
    </source>
</evidence>
<keyword evidence="19" id="KW-1185">Reference proteome</keyword>
<feature type="transmembrane region" description="Helical" evidence="17">
    <location>
        <begin position="20"/>
        <end position="45"/>
    </location>
</feature>
<comment type="subcellular location">
    <subcellularLocation>
        <location evidence="1">Nucleus membrane</location>
        <topology evidence="1">Multi-pass membrane protein</topology>
    </subcellularLocation>
    <subcellularLocation>
        <location evidence="2">Nucleus</location>
        <location evidence="2">Nuclear pore complex</location>
    </subcellularLocation>
</comment>
<evidence type="ECO:0000256" key="2">
    <source>
        <dbReference type="ARBA" id="ARBA00004567"/>
    </source>
</evidence>